<gene>
    <name evidence="2" type="ORF">EXJ73_21225</name>
</gene>
<evidence type="ECO:0000259" key="1">
    <source>
        <dbReference type="SMART" id="SM01126"/>
    </source>
</evidence>
<accession>A0A9X4R603</accession>
<dbReference type="Proteomes" id="UP001152766">
    <property type="component" value="Unassembled WGS sequence"/>
</dbReference>
<feature type="domain" description="ISXO2-like transposase" evidence="1">
    <location>
        <begin position="138"/>
        <end position="320"/>
    </location>
</feature>
<dbReference type="Pfam" id="PF12762">
    <property type="entry name" value="DDE_Tnp_IS1595"/>
    <property type="match status" value="1"/>
</dbReference>
<dbReference type="EMBL" id="SGUG01000048">
    <property type="protein sequence ID" value="MDG0864987.1"/>
    <property type="molecule type" value="Genomic_DNA"/>
</dbReference>
<reference evidence="2" key="1">
    <citation type="submission" date="2019-02" db="EMBL/GenBank/DDBJ databases">
        <title>Draft genome of the type strain Pelomonas aquatica CCUG 52575T.</title>
        <authorList>
            <person name="Gomila M."/>
            <person name="Lalucat J."/>
        </authorList>
    </citation>
    <scope>NUCLEOTIDE SEQUENCE</scope>
    <source>
        <strain evidence="2">CCUG 52575</strain>
    </source>
</reference>
<dbReference type="Pfam" id="PF12760">
    <property type="entry name" value="Zn_ribbon_IS1595"/>
    <property type="match status" value="1"/>
</dbReference>
<evidence type="ECO:0000313" key="3">
    <source>
        <dbReference type="Proteomes" id="UP001152766"/>
    </source>
</evidence>
<proteinExistence type="predicted"/>
<sequence length="376" mass="43757">MAQHFLLSAECRNFSRRQLESLSDEQHIALLARLRWGSETCQVCPACGHIAKHYWRTNRQQWRCRSCERDFSVTSGTAFHGHKLSIRDILTALYTFINSAKSVSATELARELGCQWKTAWLLTQKLREAILKSNRYTPVEDIAQMDGGYFCGKRRSPNRHGQQRDERAIADKIEASRSMRNKRRLQLSAGGRANAKRKKKRRCVCVLREVSPTRGEGARRTLVYIARNENQVDMTQFATLYAAQGTVMMTDESSAFAELPRWFDHCTVVHSQEWVKADGTNDNQAESYFSRLRRAEYGVFHGFRPMYLIDYASEFAWREDNRGRTMRELFDELLRLVLKNGHSTWFAKYYQGNRRREEIMGPADGRRFARKVAVMQ</sequence>
<name>A0A9X4R603_9BURK</name>
<dbReference type="InterPro" id="IPR024445">
    <property type="entry name" value="Tnp_ISXO2-like"/>
</dbReference>
<keyword evidence="3" id="KW-1185">Reference proteome</keyword>
<dbReference type="RefSeq" id="WP_268147906.1">
    <property type="nucleotide sequence ID" value="NZ_JAPPUW010000003.1"/>
</dbReference>
<evidence type="ECO:0000313" key="2">
    <source>
        <dbReference type="EMBL" id="MDG0864987.1"/>
    </source>
</evidence>
<organism evidence="2 3">
    <name type="scientific">Pelomonas aquatica</name>
    <dbReference type="NCBI Taxonomy" id="431058"/>
    <lineage>
        <taxon>Bacteria</taxon>
        <taxon>Pseudomonadati</taxon>
        <taxon>Pseudomonadota</taxon>
        <taxon>Betaproteobacteria</taxon>
        <taxon>Burkholderiales</taxon>
        <taxon>Sphaerotilaceae</taxon>
        <taxon>Roseateles</taxon>
    </lineage>
</organism>
<dbReference type="SMART" id="SM01126">
    <property type="entry name" value="DDE_Tnp_IS1595"/>
    <property type="match status" value="1"/>
</dbReference>
<dbReference type="NCBIfam" id="NF033547">
    <property type="entry name" value="transpos_IS1595"/>
    <property type="match status" value="1"/>
</dbReference>
<comment type="caution">
    <text evidence="2">The sequence shown here is derived from an EMBL/GenBank/DDBJ whole genome shotgun (WGS) entry which is preliminary data.</text>
</comment>
<dbReference type="InterPro" id="IPR024442">
    <property type="entry name" value="Transposase_Zn_ribbon"/>
</dbReference>
<protein>
    <submittedName>
        <fullName evidence="2">IS1595 family transposase</fullName>
    </submittedName>
</protein>
<dbReference type="AlphaFoldDB" id="A0A9X4R603"/>